<dbReference type="InterPro" id="IPR000421">
    <property type="entry name" value="FA58C"/>
</dbReference>
<dbReference type="PANTHER" id="PTHR38481">
    <property type="entry name" value="HYALURONATE LYASE"/>
    <property type="match status" value="1"/>
</dbReference>
<accession>A0A511FHH0</accession>
<dbReference type="Pfam" id="PF22633">
    <property type="entry name" value="F5_F8_type_C_2"/>
    <property type="match status" value="2"/>
</dbReference>
<reference evidence="8 10" key="1">
    <citation type="submission" date="2019-07" db="EMBL/GenBank/DDBJ databases">
        <title>Whole genome shotgun sequence of Cellulomonas hominis NBRC 16055.</title>
        <authorList>
            <person name="Hosoyama A."/>
            <person name="Uohara A."/>
            <person name="Ohji S."/>
            <person name="Ichikawa N."/>
        </authorList>
    </citation>
    <scope>NUCLEOTIDE SEQUENCE [LARGE SCALE GENOMIC DNA]</scope>
    <source>
        <strain evidence="8 10">NBRC 16055</strain>
    </source>
</reference>
<dbReference type="Proteomes" id="UP000564629">
    <property type="component" value="Unassembled WGS sequence"/>
</dbReference>
<comment type="caution">
    <text evidence="8">The sequence shown here is derived from an EMBL/GenBank/DDBJ whole genome shotgun (WGS) entry which is preliminary data.</text>
</comment>
<dbReference type="SUPFAM" id="SSF49863">
    <property type="entry name" value="Hyaluronate lyase-like, C-terminal domain"/>
    <property type="match status" value="1"/>
</dbReference>
<keyword evidence="5" id="KW-0472">Membrane</keyword>
<dbReference type="RefSeq" id="WP_246803205.1">
    <property type="nucleotide sequence ID" value="NZ_BJVQ01000094.1"/>
</dbReference>
<dbReference type="InterPro" id="IPR004103">
    <property type="entry name" value="Lyase_8_C"/>
</dbReference>
<evidence type="ECO:0000313" key="9">
    <source>
        <dbReference type="EMBL" id="MBB5473347.1"/>
    </source>
</evidence>
<evidence type="ECO:0000256" key="2">
    <source>
        <dbReference type="ARBA" id="ARBA00022729"/>
    </source>
</evidence>
<dbReference type="InterPro" id="IPR011071">
    <property type="entry name" value="Lyase_8-like_C"/>
</dbReference>
<dbReference type="InterPro" id="IPR003159">
    <property type="entry name" value="Lyase_8_central_dom"/>
</dbReference>
<evidence type="ECO:0000256" key="4">
    <source>
        <dbReference type="PIRSR" id="PIRSR638970-1"/>
    </source>
</evidence>
<evidence type="ECO:0000256" key="6">
    <source>
        <dbReference type="SAM" id="SignalP"/>
    </source>
</evidence>
<feature type="active site" evidence="4">
    <location>
        <position position="253"/>
    </location>
</feature>
<sequence>MRHLRAVIALALALVLGGAGLAGAPRAAATPAEDVGTIISRLQEYYLGQGDEIIIANGIYLARTSEARDYAATLRADGSWADVDYADRTSSANGRTWSAYIALYRMLAMAHAYRDPAADGFEDPALVTAVGRALAYWDVADPGNTNWWETEIGESMAMGRISIFLGDVLDPAALDVALEHNTGRLDPVGANGAWRTTNYLFEAVATHDLAKITAGFDTMVQTVAVDHSGTVQEAVQPDASFWAHGAQLYSEGYGMALFTNVALWADVARGTDLAFSRQHLDTIAFYIISGTRWMIRGEIGLLYLNYRQPKTIGGVTSHASEFIEPLTRMVRTDPLYATAYRAVLDGIQGKTRTNGVTGNRYFWRSELSSHLRDDYGIITRLNSSRTVGSEYRSTFRPEVGNEIVWNSAGATAIQVTNREYLDLGPAFDWFHYPGVTAPYTKEQTRGSTGNGGSFTGGVSDGTYGASVYTLDRAATKGQKSYFTFDDEMVALGTGISSTSAAAVHTTVNQVVAKPNASVNGAAVAPGTDDAAVDGPAWAYNDEVGYVFPAGQRVLVSNTAQTGSWIGEDPVTVDAFTLHVDHGVQPQDAGYEYIVLPAATPAEVEAYAAAPAVEVLRNDGAVQAVRHAGLQRTMATFSRAGSLDLGDGRSLAVDQASLVILDESGDVPVVSVANPGQPGIVVRVSLTGPDGAAHGVFALGSGATLGKTVTAALAVSDGGSSPSSASSARAGHGAALAGDGDAGTAWRSAAGGTQWLTRQLAHGSFVTGATVTWGEDAATRFLLQTSADGVTWTDQRFTQDGTGGTTRIDIAPTAAGFVRLLLLDGDGDGYAVRELEVDASVNLALGGAVSVSGTSSGAAGSITDGNMATRWSGNLSDGAWAQVDLGSVQPVGTVRLWWEASYARQYRIQVSDDGSAWRDAYATSGAGSDGGVDVVALDEQARYVRMQTVQRSTTQYGVSIWELEVFGDDAIASAPSVPAGRENLALGREVTADSQYNATLPPANAVDGNPTTRWASLRQDAPYTTERWLQVDLGSPRTINQVVLTWETATSNDFRVEGSADGQTWQLLARVQKTSAELKNTVDFADTEVRHVRVAGLPVTKYGMSLFELEVYGGYKLACTATGTALPRDGSGVLTATIAPHEADDVVRASSLDPAVAAVTGAPRVAADGSIGVDLATGSSGSTSVLISHDKGDELVWCPVSIAVATQDLQDLVARADGLESERYTPASWAPLLPALEAAKALLASAGATQAEVDAAAAALASALDGLAEIPPADTTAPVVSATVEGRVVTVVATDEGGSGVASVEYRLGSSGAWTAYAEPVAVPGTDAVTVEVRATDGAGNVSAVGSVRVEAVPPGGTAPAIAASAGTVRPGDRVTVTLTGMPGDEVEVGIASVYRRLAAVAVTDGSATAEVTIPGDLAAGTHHLQARGTDGALLAQVAVVVEAAAPGSGAPGAPGGPGAQAPGGLAVTGGAIALTAVLALALLALGAALTRRTRRG</sequence>
<evidence type="ECO:0000313" key="8">
    <source>
        <dbReference type="EMBL" id="GEL48642.1"/>
    </source>
</evidence>
<keyword evidence="2 6" id="KW-0732">Signal</keyword>
<dbReference type="GO" id="GO:0005576">
    <property type="term" value="C:extracellular region"/>
    <property type="evidence" value="ECO:0007669"/>
    <property type="project" value="InterPro"/>
</dbReference>
<dbReference type="Gene3D" id="1.50.10.100">
    <property type="entry name" value="Chondroitin AC/alginate lyase"/>
    <property type="match status" value="1"/>
</dbReference>
<feature type="active site" evidence="4">
    <location>
        <position position="244"/>
    </location>
</feature>
<gene>
    <name evidence="8" type="ORF">CHO01_37580</name>
    <name evidence="9" type="ORF">HNR08_002083</name>
</gene>
<keyword evidence="10" id="KW-1185">Reference proteome</keyword>
<comment type="similarity">
    <text evidence="1">Belongs to the polysaccharide lyase 8 family.</text>
</comment>
<dbReference type="Pfam" id="PF02278">
    <property type="entry name" value="Lyase_8"/>
    <property type="match status" value="1"/>
</dbReference>
<evidence type="ECO:0000256" key="5">
    <source>
        <dbReference type="SAM" id="Phobius"/>
    </source>
</evidence>
<feature type="chain" id="PRO_5038307471" evidence="6">
    <location>
        <begin position="25"/>
        <end position="1496"/>
    </location>
</feature>
<feature type="domain" description="F5/8 type C" evidence="7">
    <location>
        <begin position="971"/>
        <end position="1113"/>
    </location>
</feature>
<dbReference type="Gene3D" id="2.60.220.10">
    <property type="entry name" value="Polysaccharide lyase family 8-like, C-terminal"/>
    <property type="match status" value="1"/>
</dbReference>
<dbReference type="SMART" id="SM00231">
    <property type="entry name" value="FA58C"/>
    <property type="match status" value="2"/>
</dbReference>
<dbReference type="InterPro" id="IPR014718">
    <property type="entry name" value="GH-type_carb-bd"/>
</dbReference>
<dbReference type="Pfam" id="PF00754">
    <property type="entry name" value="F5_F8_type_C"/>
    <property type="match status" value="1"/>
</dbReference>
<dbReference type="Gene3D" id="1.20.1270.70">
    <property type="entry name" value="Designed single chain three-helix bundle"/>
    <property type="match status" value="1"/>
</dbReference>
<evidence type="ECO:0000256" key="3">
    <source>
        <dbReference type="ARBA" id="ARBA00023239"/>
    </source>
</evidence>
<evidence type="ECO:0000313" key="10">
    <source>
        <dbReference type="Proteomes" id="UP000321723"/>
    </source>
</evidence>
<dbReference type="InterPro" id="IPR038970">
    <property type="entry name" value="Lyase_8"/>
</dbReference>
<dbReference type="Pfam" id="PF02884">
    <property type="entry name" value="Lyase_8_C"/>
    <property type="match status" value="1"/>
</dbReference>
<dbReference type="InterPro" id="IPR058094">
    <property type="entry name" value="Ig-like_OmpL47-like"/>
</dbReference>
<dbReference type="SUPFAM" id="SSF48230">
    <property type="entry name" value="Chondroitin AC/alginate lyase"/>
    <property type="match status" value="1"/>
</dbReference>
<dbReference type="Gene3D" id="2.70.98.10">
    <property type="match status" value="1"/>
</dbReference>
<feature type="transmembrane region" description="Helical" evidence="5">
    <location>
        <begin position="1465"/>
        <end position="1489"/>
    </location>
</feature>
<dbReference type="InterPro" id="IPR012970">
    <property type="entry name" value="Lyase_8_alpha_N"/>
</dbReference>
<dbReference type="NCBIfam" id="NF047446">
    <property type="entry name" value="barrel_OmpL47"/>
    <property type="match status" value="1"/>
</dbReference>
<dbReference type="PANTHER" id="PTHR38481:SF1">
    <property type="entry name" value="HYALURONATE LYASE"/>
    <property type="match status" value="1"/>
</dbReference>
<feature type="active site" evidence="4">
    <location>
        <position position="307"/>
    </location>
</feature>
<dbReference type="PROSITE" id="PS50022">
    <property type="entry name" value="FA58C_3"/>
    <property type="match status" value="3"/>
</dbReference>
<evidence type="ECO:0000313" key="11">
    <source>
        <dbReference type="Proteomes" id="UP000564629"/>
    </source>
</evidence>
<dbReference type="EMBL" id="JACHDN010000001">
    <property type="protein sequence ID" value="MBB5473347.1"/>
    <property type="molecule type" value="Genomic_DNA"/>
</dbReference>
<feature type="domain" description="F5/8 type C" evidence="7">
    <location>
        <begin position="829"/>
        <end position="967"/>
    </location>
</feature>
<dbReference type="InterPro" id="IPR008929">
    <property type="entry name" value="Chondroitin_lyas"/>
</dbReference>
<dbReference type="SUPFAM" id="SSF49785">
    <property type="entry name" value="Galactose-binding domain-like"/>
    <property type="match status" value="3"/>
</dbReference>
<dbReference type="GO" id="GO:0030341">
    <property type="term" value="F:chondroitin AC lyase activity"/>
    <property type="evidence" value="ECO:0007669"/>
    <property type="project" value="UniProtKB-EC"/>
</dbReference>
<dbReference type="Pfam" id="PF08124">
    <property type="entry name" value="Lyase_8_N"/>
    <property type="match status" value="1"/>
</dbReference>
<dbReference type="InterPro" id="IPR008979">
    <property type="entry name" value="Galactose-bd-like_sf"/>
</dbReference>
<proteinExistence type="inferred from homology"/>
<evidence type="ECO:0000256" key="1">
    <source>
        <dbReference type="ARBA" id="ARBA00006699"/>
    </source>
</evidence>
<dbReference type="EC" id="4.2.2.5" evidence="9"/>
<keyword evidence="5" id="KW-0812">Transmembrane</keyword>
<protein>
    <submittedName>
        <fullName evidence="9">Chondroitin AC lyase</fullName>
        <ecNumber evidence="9">4.2.2.5</ecNumber>
    </submittedName>
</protein>
<feature type="signal peptide" evidence="6">
    <location>
        <begin position="1"/>
        <end position="24"/>
    </location>
</feature>
<dbReference type="InterPro" id="IPR011013">
    <property type="entry name" value="Gal_mutarotase_sf_dom"/>
</dbReference>
<organism evidence="8 10">
    <name type="scientific">Cellulomonas hominis</name>
    <dbReference type="NCBI Taxonomy" id="156981"/>
    <lineage>
        <taxon>Bacteria</taxon>
        <taxon>Bacillati</taxon>
        <taxon>Actinomycetota</taxon>
        <taxon>Actinomycetes</taxon>
        <taxon>Micrococcales</taxon>
        <taxon>Cellulomonadaceae</taxon>
        <taxon>Cellulomonas</taxon>
    </lineage>
</organism>
<dbReference type="GO" id="GO:0030246">
    <property type="term" value="F:carbohydrate binding"/>
    <property type="evidence" value="ECO:0007669"/>
    <property type="project" value="InterPro"/>
</dbReference>
<feature type="domain" description="F5/8 type C" evidence="7">
    <location>
        <begin position="707"/>
        <end position="793"/>
    </location>
</feature>
<dbReference type="GO" id="GO:0005975">
    <property type="term" value="P:carbohydrate metabolic process"/>
    <property type="evidence" value="ECO:0007669"/>
    <property type="project" value="InterPro"/>
</dbReference>
<dbReference type="Gene3D" id="2.60.120.260">
    <property type="entry name" value="Galactose-binding domain-like"/>
    <property type="match status" value="3"/>
</dbReference>
<keyword evidence="3 9" id="KW-0456">Lyase</keyword>
<reference evidence="9 11" key="2">
    <citation type="submission" date="2020-08" db="EMBL/GenBank/DDBJ databases">
        <title>Sequencing the genomes of 1000 actinobacteria strains.</title>
        <authorList>
            <person name="Klenk H.-P."/>
        </authorList>
    </citation>
    <scope>NUCLEOTIDE SEQUENCE [LARGE SCALE GENOMIC DNA]</scope>
    <source>
        <strain evidence="9 11">DSM 9581</strain>
    </source>
</reference>
<dbReference type="SUPFAM" id="SSF74650">
    <property type="entry name" value="Galactose mutarotase-like"/>
    <property type="match status" value="1"/>
</dbReference>
<evidence type="ECO:0000259" key="7">
    <source>
        <dbReference type="PROSITE" id="PS50022"/>
    </source>
</evidence>
<name>A0A511FHH0_9CELL</name>
<keyword evidence="5" id="KW-1133">Transmembrane helix</keyword>
<dbReference type="Proteomes" id="UP000321723">
    <property type="component" value="Unassembled WGS sequence"/>
</dbReference>
<dbReference type="EMBL" id="BJVQ01000094">
    <property type="protein sequence ID" value="GEL48642.1"/>
    <property type="molecule type" value="Genomic_DNA"/>
</dbReference>